<evidence type="ECO:0000313" key="1">
    <source>
        <dbReference type="EMBL" id="AUB83962.1"/>
    </source>
</evidence>
<gene>
    <name evidence="1" type="ORF">THSYN_25535</name>
</gene>
<dbReference type="KEGG" id="tsy:THSYN_25535"/>
<dbReference type="RefSeq" id="WP_100921634.1">
    <property type="nucleotide sequence ID" value="NZ_CP020370.1"/>
</dbReference>
<name>A0A2K8UEI9_9GAMM</name>
<accession>A0A2K8UEI9</accession>
<keyword evidence="2" id="KW-1185">Reference proteome</keyword>
<reference evidence="1 2" key="1">
    <citation type="submission" date="2017-03" db="EMBL/GenBank/DDBJ databases">
        <title>Complete genome sequence of Candidatus 'Thiodictyon syntrophicum' sp. nov. strain Cad16T, a photolithoautotroph purple sulfur bacterium isolated from an alpine meromictic lake.</title>
        <authorList>
            <person name="Luedin S.M."/>
            <person name="Pothier J.F."/>
            <person name="Danza F."/>
            <person name="Storelli N."/>
            <person name="Wittwer M."/>
            <person name="Tonolla M."/>
        </authorList>
    </citation>
    <scope>NUCLEOTIDE SEQUENCE [LARGE SCALE GENOMIC DNA]</scope>
    <source>
        <strain evidence="1 2">Cad16T</strain>
    </source>
</reference>
<sequence>MADAAAYRAATLRTLEETGDPDQARRLRQYAGRLGERQPADAWQDDRQAALWVQAHRDELLAGTCALPPGLELATVDWVLAGAGEPASGP</sequence>
<dbReference type="AlphaFoldDB" id="A0A2K8UEI9"/>
<evidence type="ECO:0000313" key="2">
    <source>
        <dbReference type="Proteomes" id="UP000232638"/>
    </source>
</evidence>
<organism evidence="1 2">
    <name type="scientific">Candidatus Thiodictyon syntrophicum</name>
    <dbReference type="NCBI Taxonomy" id="1166950"/>
    <lineage>
        <taxon>Bacteria</taxon>
        <taxon>Pseudomonadati</taxon>
        <taxon>Pseudomonadota</taxon>
        <taxon>Gammaproteobacteria</taxon>
        <taxon>Chromatiales</taxon>
        <taxon>Chromatiaceae</taxon>
        <taxon>Thiodictyon</taxon>
    </lineage>
</organism>
<dbReference type="EMBL" id="CP020370">
    <property type="protein sequence ID" value="AUB83962.1"/>
    <property type="molecule type" value="Genomic_DNA"/>
</dbReference>
<proteinExistence type="predicted"/>
<protein>
    <submittedName>
        <fullName evidence="1">Uncharacterized protein</fullName>
    </submittedName>
</protein>
<dbReference type="Proteomes" id="UP000232638">
    <property type="component" value="Chromosome"/>
</dbReference>